<keyword evidence="1" id="KW-0732">Signal</keyword>
<reference evidence="2 3" key="1">
    <citation type="submission" date="2018-10" db="EMBL/GenBank/DDBJ databases">
        <title>Genomic Encyclopedia of Type Strains, Phase IV (KMG-IV): sequencing the most valuable type-strain genomes for metagenomic binning, comparative biology and taxonomic classification.</title>
        <authorList>
            <person name="Goeker M."/>
        </authorList>
    </citation>
    <scope>NUCLEOTIDE SEQUENCE [LARGE SCALE GENOMIC DNA]</scope>
    <source>
        <strain evidence="2 3">DSM 26916</strain>
    </source>
</reference>
<protein>
    <submittedName>
        <fullName evidence="2">Outer membrane putative beta-barrel porin/alpha-amylase</fullName>
    </submittedName>
</protein>
<feature type="chain" id="PRO_5019726179" evidence="1">
    <location>
        <begin position="24"/>
        <end position="257"/>
    </location>
</feature>
<evidence type="ECO:0000256" key="1">
    <source>
        <dbReference type="SAM" id="SignalP"/>
    </source>
</evidence>
<evidence type="ECO:0000313" key="2">
    <source>
        <dbReference type="EMBL" id="RLJ68360.1"/>
    </source>
</evidence>
<feature type="signal peptide" evidence="1">
    <location>
        <begin position="1"/>
        <end position="23"/>
    </location>
</feature>
<organism evidence="2 3">
    <name type="scientific">Sulfurisoma sediminicola</name>
    <dbReference type="NCBI Taxonomy" id="1381557"/>
    <lineage>
        <taxon>Bacteria</taxon>
        <taxon>Pseudomonadati</taxon>
        <taxon>Pseudomonadota</taxon>
        <taxon>Betaproteobacteria</taxon>
        <taxon>Nitrosomonadales</taxon>
        <taxon>Sterolibacteriaceae</taxon>
        <taxon>Sulfurisoma</taxon>
    </lineage>
</organism>
<evidence type="ECO:0000313" key="3">
    <source>
        <dbReference type="Proteomes" id="UP000268908"/>
    </source>
</evidence>
<dbReference type="OrthoDB" id="112742at2"/>
<sequence>MTSSALTATLLLALCLCASPARAEEPPAATPYRPTVSNPAELSAPGWLEVEAGHTRSKGGDAAWQDSTPWLLKLAFSEDFGILLGGDAALGETDAAGVRTRGHGDTTLTFKHHWGAGEDAAFGLEWGAKFATASNGLGTGKQDYVMNGIYSRDIGDVRIDANLGATRLGLETAGMARWQYAGAVAASRPLGERWSAALELSSSYRRGDATSSQWLAALGYAMTKRLVFDFGVDGRLTEAAPNWSAFLGVTYLTARLW</sequence>
<dbReference type="EMBL" id="RCCI01000004">
    <property type="protein sequence ID" value="RLJ68360.1"/>
    <property type="molecule type" value="Genomic_DNA"/>
</dbReference>
<proteinExistence type="predicted"/>
<dbReference type="AlphaFoldDB" id="A0A497XLT9"/>
<name>A0A497XLT9_9PROT</name>
<keyword evidence="3" id="KW-1185">Reference proteome</keyword>
<dbReference type="Proteomes" id="UP000268908">
    <property type="component" value="Unassembled WGS sequence"/>
</dbReference>
<comment type="caution">
    <text evidence="2">The sequence shown here is derived from an EMBL/GenBank/DDBJ whole genome shotgun (WGS) entry which is preliminary data.</text>
</comment>
<accession>A0A497XLT9</accession>
<dbReference type="RefSeq" id="WP_121240270.1">
    <property type="nucleotide sequence ID" value="NZ_BHVV01000002.1"/>
</dbReference>
<gene>
    <name evidence="2" type="ORF">DFR35_0920</name>
</gene>